<evidence type="ECO:0000313" key="1">
    <source>
        <dbReference type="EMBL" id="KAK8939452.1"/>
    </source>
</evidence>
<protein>
    <submittedName>
        <fullName evidence="1">Uncharacterized protein</fullName>
    </submittedName>
</protein>
<organism evidence="1 2">
    <name type="scientific">Platanthera guangdongensis</name>
    <dbReference type="NCBI Taxonomy" id="2320717"/>
    <lineage>
        <taxon>Eukaryota</taxon>
        <taxon>Viridiplantae</taxon>
        <taxon>Streptophyta</taxon>
        <taxon>Embryophyta</taxon>
        <taxon>Tracheophyta</taxon>
        <taxon>Spermatophyta</taxon>
        <taxon>Magnoliopsida</taxon>
        <taxon>Liliopsida</taxon>
        <taxon>Asparagales</taxon>
        <taxon>Orchidaceae</taxon>
        <taxon>Orchidoideae</taxon>
        <taxon>Orchideae</taxon>
        <taxon>Orchidinae</taxon>
        <taxon>Platanthera</taxon>
    </lineage>
</organism>
<gene>
    <name evidence="1" type="ORF">KSP40_PGU004677</name>
</gene>
<dbReference type="Proteomes" id="UP001412067">
    <property type="component" value="Unassembled WGS sequence"/>
</dbReference>
<reference evidence="1 2" key="1">
    <citation type="journal article" date="2022" name="Nat. Plants">
        <title>Genomes of leafy and leafless Platanthera orchids illuminate the evolution of mycoheterotrophy.</title>
        <authorList>
            <person name="Li M.H."/>
            <person name="Liu K.W."/>
            <person name="Li Z."/>
            <person name="Lu H.C."/>
            <person name="Ye Q.L."/>
            <person name="Zhang D."/>
            <person name="Wang J.Y."/>
            <person name="Li Y.F."/>
            <person name="Zhong Z.M."/>
            <person name="Liu X."/>
            <person name="Yu X."/>
            <person name="Liu D.K."/>
            <person name="Tu X.D."/>
            <person name="Liu B."/>
            <person name="Hao Y."/>
            <person name="Liao X.Y."/>
            <person name="Jiang Y.T."/>
            <person name="Sun W.H."/>
            <person name="Chen J."/>
            <person name="Chen Y.Q."/>
            <person name="Ai Y."/>
            <person name="Zhai J.W."/>
            <person name="Wu S.S."/>
            <person name="Zhou Z."/>
            <person name="Hsiao Y.Y."/>
            <person name="Wu W.L."/>
            <person name="Chen Y.Y."/>
            <person name="Lin Y.F."/>
            <person name="Hsu J.L."/>
            <person name="Li C.Y."/>
            <person name="Wang Z.W."/>
            <person name="Zhao X."/>
            <person name="Zhong W.Y."/>
            <person name="Ma X.K."/>
            <person name="Ma L."/>
            <person name="Huang J."/>
            <person name="Chen G.Z."/>
            <person name="Huang M.Z."/>
            <person name="Huang L."/>
            <person name="Peng D.H."/>
            <person name="Luo Y.B."/>
            <person name="Zou S.Q."/>
            <person name="Chen S.P."/>
            <person name="Lan S."/>
            <person name="Tsai W.C."/>
            <person name="Van de Peer Y."/>
            <person name="Liu Z.J."/>
        </authorList>
    </citation>
    <scope>NUCLEOTIDE SEQUENCE [LARGE SCALE GENOMIC DNA]</scope>
    <source>
        <strain evidence="1">Lor288</strain>
    </source>
</reference>
<keyword evidence="2" id="KW-1185">Reference proteome</keyword>
<proteinExistence type="predicted"/>
<dbReference type="EMBL" id="JBBWWR010000020">
    <property type="protein sequence ID" value="KAK8939452.1"/>
    <property type="molecule type" value="Genomic_DNA"/>
</dbReference>
<sequence length="68" mass="7680">MSSLLRLYRMSGSFCRSQMPLLPLLTAMPPLILREPVTALRPLISHRKEKGSCFGEGQSIEEMMSLWG</sequence>
<evidence type="ECO:0000313" key="2">
    <source>
        <dbReference type="Proteomes" id="UP001412067"/>
    </source>
</evidence>
<comment type="caution">
    <text evidence="1">The sequence shown here is derived from an EMBL/GenBank/DDBJ whole genome shotgun (WGS) entry which is preliminary data.</text>
</comment>
<name>A0ABR2LES4_9ASPA</name>
<accession>A0ABR2LES4</accession>